<proteinExistence type="predicted"/>
<feature type="region of interest" description="Disordered" evidence="1">
    <location>
        <begin position="34"/>
        <end position="62"/>
    </location>
</feature>
<dbReference type="Proteomes" id="UP000242715">
    <property type="component" value="Unassembled WGS sequence"/>
</dbReference>
<accession>A0A2Z6N7D5</accession>
<evidence type="ECO:0000313" key="2">
    <source>
        <dbReference type="EMBL" id="GAU40714.1"/>
    </source>
</evidence>
<reference evidence="3" key="1">
    <citation type="journal article" date="2017" name="Front. Plant Sci.">
        <title>Climate Clever Clovers: New Paradigm to Reduce the Environmental Footprint of Ruminants by Breeding Low Methanogenic Forages Utilizing Haplotype Variation.</title>
        <authorList>
            <person name="Kaur P."/>
            <person name="Appels R."/>
            <person name="Bayer P.E."/>
            <person name="Keeble-Gagnere G."/>
            <person name="Wang J."/>
            <person name="Hirakawa H."/>
            <person name="Shirasawa K."/>
            <person name="Vercoe P."/>
            <person name="Stefanova K."/>
            <person name="Durmic Z."/>
            <person name="Nichols P."/>
            <person name="Revell C."/>
            <person name="Isobe S.N."/>
            <person name="Edwards D."/>
            <person name="Erskine W."/>
        </authorList>
    </citation>
    <scope>NUCLEOTIDE SEQUENCE [LARGE SCALE GENOMIC DNA]</scope>
    <source>
        <strain evidence="3">cv. Daliak</strain>
    </source>
</reference>
<sequence>MSWQEQDRSNRLQILNILKYSFTSHEPLTNTILKSCSRNKDNPPNQSSSAVRVRPCTSDSNRTDTDIKVVQRSIVKLLGPNSFAGCVCNLYKSMENMDSTSVLLNPGIAPQFGCPNQPLNIPHIQPPPTTYYYGTGIPEEVYNPVLKSYVKKEVKIKGGVIYKTRGSIYDAKVLTELDPDPPTESIIPIHDLEGKVIRIGEVEALSRLLGASLTSKSTLTNDLGDFLNVPEQESTFEINKLLC</sequence>
<dbReference type="Pfam" id="PF05056">
    <property type="entry name" value="DUF674"/>
    <property type="match status" value="1"/>
</dbReference>
<keyword evidence="3" id="KW-1185">Reference proteome</keyword>
<organism evidence="2 3">
    <name type="scientific">Trifolium subterraneum</name>
    <name type="common">Subterranean clover</name>
    <dbReference type="NCBI Taxonomy" id="3900"/>
    <lineage>
        <taxon>Eukaryota</taxon>
        <taxon>Viridiplantae</taxon>
        <taxon>Streptophyta</taxon>
        <taxon>Embryophyta</taxon>
        <taxon>Tracheophyta</taxon>
        <taxon>Spermatophyta</taxon>
        <taxon>Magnoliopsida</taxon>
        <taxon>eudicotyledons</taxon>
        <taxon>Gunneridae</taxon>
        <taxon>Pentapetalae</taxon>
        <taxon>rosids</taxon>
        <taxon>fabids</taxon>
        <taxon>Fabales</taxon>
        <taxon>Fabaceae</taxon>
        <taxon>Papilionoideae</taxon>
        <taxon>50 kb inversion clade</taxon>
        <taxon>NPAAA clade</taxon>
        <taxon>Hologalegina</taxon>
        <taxon>IRL clade</taxon>
        <taxon>Trifolieae</taxon>
        <taxon>Trifolium</taxon>
    </lineage>
</organism>
<feature type="compositionally biased region" description="Polar residues" evidence="1">
    <location>
        <begin position="34"/>
        <end position="50"/>
    </location>
</feature>
<dbReference type="EMBL" id="DF973822">
    <property type="protein sequence ID" value="GAU40714.1"/>
    <property type="molecule type" value="Genomic_DNA"/>
</dbReference>
<name>A0A2Z6N7D5_TRISU</name>
<dbReference type="InterPro" id="IPR007750">
    <property type="entry name" value="DUF674"/>
</dbReference>
<dbReference type="AlphaFoldDB" id="A0A2Z6N7D5"/>
<evidence type="ECO:0000313" key="3">
    <source>
        <dbReference type="Proteomes" id="UP000242715"/>
    </source>
</evidence>
<gene>
    <name evidence="2" type="ORF">TSUD_263640</name>
</gene>
<evidence type="ECO:0000256" key="1">
    <source>
        <dbReference type="SAM" id="MobiDB-lite"/>
    </source>
</evidence>
<protein>
    <submittedName>
        <fullName evidence="2">Uncharacterized protein</fullName>
    </submittedName>
</protein>